<proteinExistence type="predicted"/>
<reference evidence="1" key="1">
    <citation type="journal article" date="2021" name="Nat. Commun.">
        <title>Genetic determinants of endophytism in the Arabidopsis root mycobiome.</title>
        <authorList>
            <person name="Mesny F."/>
            <person name="Miyauchi S."/>
            <person name="Thiergart T."/>
            <person name="Pickel B."/>
            <person name="Atanasova L."/>
            <person name="Karlsson M."/>
            <person name="Huettel B."/>
            <person name="Barry K.W."/>
            <person name="Haridas S."/>
            <person name="Chen C."/>
            <person name="Bauer D."/>
            <person name="Andreopoulos W."/>
            <person name="Pangilinan J."/>
            <person name="LaButti K."/>
            <person name="Riley R."/>
            <person name="Lipzen A."/>
            <person name="Clum A."/>
            <person name="Drula E."/>
            <person name="Henrissat B."/>
            <person name="Kohler A."/>
            <person name="Grigoriev I.V."/>
            <person name="Martin F.M."/>
            <person name="Hacquard S."/>
        </authorList>
    </citation>
    <scope>NUCLEOTIDE SEQUENCE</scope>
    <source>
        <strain evidence="1">MPI-CAGE-AT-0147</strain>
    </source>
</reference>
<sequence length="179" mass="19842">MCRYTVSWVSGLSHGHLAWSRNLEMDSLPIRILGLGVARCLGFSILARFPHICASCRDAVKPVFRAVPERRTEEISEQDTLLSAGEAWKTHRTGAAKAVYQRLDQAVGWGCSAGLVSLTIPPSFPLSPLLQRVDHAWFIPCIIDTGTWWVRSPALPCVMALASSSTNCPSFVWRRVHVE</sequence>
<protein>
    <submittedName>
        <fullName evidence="1">Uncharacterized protein</fullName>
    </submittedName>
</protein>
<evidence type="ECO:0000313" key="2">
    <source>
        <dbReference type="Proteomes" id="UP000738349"/>
    </source>
</evidence>
<dbReference type="Proteomes" id="UP000738349">
    <property type="component" value="Unassembled WGS sequence"/>
</dbReference>
<comment type="caution">
    <text evidence="1">The sequence shown here is derived from an EMBL/GenBank/DDBJ whole genome shotgun (WGS) entry which is preliminary data.</text>
</comment>
<evidence type="ECO:0000313" key="1">
    <source>
        <dbReference type="EMBL" id="KAH7136423.1"/>
    </source>
</evidence>
<name>A0A9P9EF17_9HYPO</name>
<gene>
    <name evidence="1" type="ORF">EDB81DRAFT_78941</name>
</gene>
<dbReference type="EMBL" id="JAGMUV010000013">
    <property type="protein sequence ID" value="KAH7136423.1"/>
    <property type="molecule type" value="Genomic_DNA"/>
</dbReference>
<accession>A0A9P9EF17</accession>
<organism evidence="1 2">
    <name type="scientific">Dactylonectria macrodidyma</name>
    <dbReference type="NCBI Taxonomy" id="307937"/>
    <lineage>
        <taxon>Eukaryota</taxon>
        <taxon>Fungi</taxon>
        <taxon>Dikarya</taxon>
        <taxon>Ascomycota</taxon>
        <taxon>Pezizomycotina</taxon>
        <taxon>Sordariomycetes</taxon>
        <taxon>Hypocreomycetidae</taxon>
        <taxon>Hypocreales</taxon>
        <taxon>Nectriaceae</taxon>
        <taxon>Dactylonectria</taxon>
    </lineage>
</organism>
<dbReference type="AlphaFoldDB" id="A0A9P9EF17"/>
<keyword evidence="2" id="KW-1185">Reference proteome</keyword>